<sequence length="310" mass="34037">MHLSREEREQESLRRRLEVLKLPVAPLRHAGYLSAGWGDGRWHGTPEAVGVGPDNQCLAVWASREQPGLRLVTVHDGSPDPVRSVQLDGCLEPRFVQLLPDDRILLVRSRNRGGANAEVWTFDGRREHEGDLGDAIEDVLTTPTGAIWVSYFDEALAGTGPQTHGLARFTPDLEPEWLYPHGAGLPPIFNCYALNVAGETAWTYAYNRFHLVSVTDGDPTDHGAAPYRGADALLTDGATGVLVGGFGPDYDLLTVLRIEDGKVSGGGEARLVLPEGIEVRVARKFCRGPELHVIMGTFWYRADLDSLTRR</sequence>
<proteinExistence type="predicted"/>
<evidence type="ECO:0000313" key="2">
    <source>
        <dbReference type="Proteomes" id="UP000275865"/>
    </source>
</evidence>
<dbReference type="SUPFAM" id="SSF50969">
    <property type="entry name" value="YVTN repeat-like/Quinoprotein amine dehydrogenase"/>
    <property type="match status" value="1"/>
</dbReference>
<comment type="caution">
    <text evidence="1">The sequence shown here is derived from an EMBL/GenBank/DDBJ whole genome shotgun (WGS) entry which is preliminary data.</text>
</comment>
<evidence type="ECO:0000313" key="1">
    <source>
        <dbReference type="EMBL" id="RKN27296.1"/>
    </source>
</evidence>
<gene>
    <name evidence="1" type="ORF">D7044_28315</name>
</gene>
<dbReference type="RefSeq" id="WP_120690713.1">
    <property type="nucleotide sequence ID" value="NZ_RAZT01000018.1"/>
</dbReference>
<accession>A0A3A9Y6V9</accession>
<protein>
    <submittedName>
        <fullName evidence="1">Uncharacterized protein</fullName>
    </submittedName>
</protein>
<dbReference type="EMBL" id="RAZT01000018">
    <property type="protein sequence ID" value="RKN27296.1"/>
    <property type="molecule type" value="Genomic_DNA"/>
</dbReference>
<organism evidence="1 2">
    <name type="scientific">Micromonospora musae</name>
    <dbReference type="NCBI Taxonomy" id="1894970"/>
    <lineage>
        <taxon>Bacteria</taxon>
        <taxon>Bacillati</taxon>
        <taxon>Actinomycetota</taxon>
        <taxon>Actinomycetes</taxon>
        <taxon>Micromonosporales</taxon>
        <taxon>Micromonosporaceae</taxon>
        <taxon>Micromonospora</taxon>
    </lineage>
</organism>
<dbReference type="Proteomes" id="UP000275865">
    <property type="component" value="Unassembled WGS sequence"/>
</dbReference>
<name>A0A3A9Y6V9_9ACTN</name>
<dbReference type="AlphaFoldDB" id="A0A3A9Y6V9"/>
<reference evidence="1 2" key="1">
    <citation type="submission" date="2018-09" db="EMBL/GenBank/DDBJ databases">
        <title>Micromonospora sp. nov. MS1-9, isolated from a root of Musa sp.</title>
        <authorList>
            <person name="Kuncharoen N."/>
            <person name="Kudo T."/>
            <person name="Ohkuma M."/>
            <person name="Yuki M."/>
            <person name="Tanasupawat S."/>
        </authorList>
    </citation>
    <scope>NUCLEOTIDE SEQUENCE [LARGE SCALE GENOMIC DNA]</scope>
    <source>
        <strain evidence="1 2">MS1-9</strain>
    </source>
</reference>
<dbReference type="InterPro" id="IPR011044">
    <property type="entry name" value="Quino_amine_DH_bsu"/>
</dbReference>